<evidence type="ECO:0000256" key="3">
    <source>
        <dbReference type="ARBA" id="ARBA00023163"/>
    </source>
</evidence>
<proteinExistence type="predicted"/>
<dbReference type="InterPro" id="IPR039536">
    <property type="entry name" value="TetR_C_Proteobacteria"/>
</dbReference>
<accession>W9GWU3</accession>
<comment type="caution">
    <text evidence="6">The sequence shown here is derived from an EMBL/GenBank/DDBJ whole genome shotgun (WGS) entry which is preliminary data.</text>
</comment>
<dbReference type="PATRIC" id="fig|1385369.3.peg.4623"/>
<feature type="domain" description="HTH tetR-type" evidence="5">
    <location>
        <begin position="8"/>
        <end position="68"/>
    </location>
</feature>
<keyword evidence="2 4" id="KW-0238">DNA-binding</keyword>
<dbReference type="PANTHER" id="PTHR30055">
    <property type="entry name" value="HTH-TYPE TRANSCRIPTIONAL REGULATOR RUTR"/>
    <property type="match status" value="1"/>
</dbReference>
<dbReference type="Pfam" id="PF14246">
    <property type="entry name" value="TetR_C_7"/>
    <property type="match status" value="1"/>
</dbReference>
<dbReference type="InterPro" id="IPR050109">
    <property type="entry name" value="HTH-type_TetR-like_transc_reg"/>
</dbReference>
<protein>
    <recommendedName>
        <fullName evidence="5">HTH tetR-type domain-containing protein</fullName>
    </recommendedName>
</protein>
<sequence>MRTTRRGTERCGLIRRAATDLFLERGYDGVSVDDIIARAGGSKTNVYSHFGGKDGLFVAVVETLCDEINAKLKARDLTGLSLEQGLRVLGSALLAELLQDWHLALYRLVIAESARFPEIGRAWGAHGPETSCRILTEFIASRQPAEAPVEPHRAATLFHDMILFEALHRAVCGLPTPVTQREIDHLIDEALAVFTRGYAR</sequence>
<dbReference type="Proteomes" id="UP000019486">
    <property type="component" value="Unassembled WGS sequence"/>
</dbReference>
<gene>
    <name evidence="6" type="ORF">N825_13710</name>
</gene>
<dbReference type="SUPFAM" id="SSF46689">
    <property type="entry name" value="Homeodomain-like"/>
    <property type="match status" value="1"/>
</dbReference>
<dbReference type="PRINTS" id="PR00455">
    <property type="entry name" value="HTHTETR"/>
</dbReference>
<evidence type="ECO:0000313" key="7">
    <source>
        <dbReference type="Proteomes" id="UP000019486"/>
    </source>
</evidence>
<keyword evidence="7" id="KW-1185">Reference proteome</keyword>
<evidence type="ECO:0000313" key="6">
    <source>
        <dbReference type="EMBL" id="EWY38259.1"/>
    </source>
</evidence>
<evidence type="ECO:0000256" key="4">
    <source>
        <dbReference type="PROSITE-ProRule" id="PRU00335"/>
    </source>
</evidence>
<dbReference type="RefSeq" id="WP_037457351.1">
    <property type="nucleotide sequence ID" value="NZ_AVFL01000019.1"/>
</dbReference>
<dbReference type="AlphaFoldDB" id="W9GWU3"/>
<name>W9GWU3_9PROT</name>
<dbReference type="PANTHER" id="PTHR30055:SF146">
    <property type="entry name" value="HTH-TYPE TRANSCRIPTIONAL DUAL REGULATOR CECR"/>
    <property type="match status" value="1"/>
</dbReference>
<evidence type="ECO:0000256" key="1">
    <source>
        <dbReference type="ARBA" id="ARBA00023015"/>
    </source>
</evidence>
<dbReference type="FunFam" id="1.10.10.60:FF:000141">
    <property type="entry name" value="TetR family transcriptional regulator"/>
    <property type="match status" value="1"/>
</dbReference>
<keyword evidence="3" id="KW-0804">Transcription</keyword>
<dbReference type="InterPro" id="IPR009057">
    <property type="entry name" value="Homeodomain-like_sf"/>
</dbReference>
<dbReference type="GO" id="GO:0000976">
    <property type="term" value="F:transcription cis-regulatory region binding"/>
    <property type="evidence" value="ECO:0007669"/>
    <property type="project" value="TreeGrafter"/>
</dbReference>
<reference evidence="6 7" key="1">
    <citation type="submission" date="2013-08" db="EMBL/GenBank/DDBJ databases">
        <title>The genome sequence of Skermanella stibiiresistens.</title>
        <authorList>
            <person name="Zhu W."/>
            <person name="Wang G."/>
        </authorList>
    </citation>
    <scope>NUCLEOTIDE SEQUENCE [LARGE SCALE GENOMIC DNA]</scope>
    <source>
        <strain evidence="6 7">SB22</strain>
    </source>
</reference>
<dbReference type="PROSITE" id="PS50977">
    <property type="entry name" value="HTH_TETR_2"/>
    <property type="match status" value="1"/>
</dbReference>
<dbReference type="Gene3D" id="1.10.357.10">
    <property type="entry name" value="Tetracycline Repressor, domain 2"/>
    <property type="match status" value="1"/>
</dbReference>
<evidence type="ECO:0000256" key="2">
    <source>
        <dbReference type="ARBA" id="ARBA00023125"/>
    </source>
</evidence>
<dbReference type="InterPro" id="IPR001647">
    <property type="entry name" value="HTH_TetR"/>
</dbReference>
<feature type="DNA-binding region" description="H-T-H motif" evidence="4">
    <location>
        <begin position="31"/>
        <end position="50"/>
    </location>
</feature>
<dbReference type="STRING" id="1385369.N825_13710"/>
<dbReference type="GO" id="GO:0003700">
    <property type="term" value="F:DNA-binding transcription factor activity"/>
    <property type="evidence" value="ECO:0007669"/>
    <property type="project" value="TreeGrafter"/>
</dbReference>
<dbReference type="Pfam" id="PF00440">
    <property type="entry name" value="TetR_N"/>
    <property type="match status" value="1"/>
</dbReference>
<dbReference type="Gene3D" id="1.10.10.60">
    <property type="entry name" value="Homeodomain-like"/>
    <property type="match status" value="1"/>
</dbReference>
<organism evidence="6 7">
    <name type="scientific">Skermanella stibiiresistens SB22</name>
    <dbReference type="NCBI Taxonomy" id="1385369"/>
    <lineage>
        <taxon>Bacteria</taxon>
        <taxon>Pseudomonadati</taxon>
        <taxon>Pseudomonadota</taxon>
        <taxon>Alphaproteobacteria</taxon>
        <taxon>Rhodospirillales</taxon>
        <taxon>Azospirillaceae</taxon>
        <taxon>Skermanella</taxon>
    </lineage>
</organism>
<evidence type="ECO:0000259" key="5">
    <source>
        <dbReference type="PROSITE" id="PS50977"/>
    </source>
</evidence>
<dbReference type="EMBL" id="AVFL01000019">
    <property type="protein sequence ID" value="EWY38259.1"/>
    <property type="molecule type" value="Genomic_DNA"/>
</dbReference>
<keyword evidence="1" id="KW-0805">Transcription regulation</keyword>
<dbReference type="OrthoDB" id="5292901at2"/>